<organism evidence="1 2">
    <name type="scientific">Nitrospira lenta</name>
    <dbReference type="NCBI Taxonomy" id="1436998"/>
    <lineage>
        <taxon>Bacteria</taxon>
        <taxon>Pseudomonadati</taxon>
        <taxon>Nitrospirota</taxon>
        <taxon>Nitrospiria</taxon>
        <taxon>Nitrospirales</taxon>
        <taxon>Nitrospiraceae</taxon>
        <taxon>Nitrospira</taxon>
    </lineage>
</organism>
<dbReference type="AlphaFoldDB" id="A0A330L0H3"/>
<evidence type="ECO:0000313" key="2">
    <source>
        <dbReference type="Proteomes" id="UP000248168"/>
    </source>
</evidence>
<dbReference type="Gene3D" id="2.40.160.20">
    <property type="match status" value="1"/>
</dbReference>
<dbReference type="SUPFAM" id="SSF56925">
    <property type="entry name" value="OMPA-like"/>
    <property type="match status" value="1"/>
</dbReference>
<evidence type="ECO:0000313" key="1">
    <source>
        <dbReference type="EMBL" id="SPP63154.1"/>
    </source>
</evidence>
<proteinExistence type="predicted"/>
<keyword evidence="2" id="KW-1185">Reference proteome</keyword>
<dbReference type="InterPro" id="IPR011250">
    <property type="entry name" value="OMP/PagP_B-barrel"/>
</dbReference>
<accession>A0A330L0H3</accession>
<reference evidence="2" key="1">
    <citation type="submission" date="2018-04" db="EMBL/GenBank/DDBJ databases">
        <authorList>
            <person name="Lucker S."/>
            <person name="Sakoula D."/>
        </authorList>
    </citation>
    <scope>NUCLEOTIDE SEQUENCE [LARGE SCALE GENOMIC DNA]</scope>
</reference>
<dbReference type="RefSeq" id="WP_121987730.1">
    <property type="nucleotide sequence ID" value="NZ_OUNR01000001.1"/>
</dbReference>
<sequence>MQVQRVVRSIGVWCVGVAIAGGLAVSGVSPVSAEDTTTTGNRVFFRGGYPGLNSSRGGELFTDGHNTAGRNDATGGYYVGAGTDLMLTRDLWGMMKGIGIVGEIGVEFKRFNSHTVANSDTSTVTGVSNGGLAKVPLTMLTIDVAPKVKFMQGGDFQPWIIPIGLDFHVISPPSNQTTVLDIGVQFGGGAEYRIWKELWLGVDARYHVASNQTSTVNNYGTVGAFVGIGF</sequence>
<evidence type="ECO:0008006" key="3">
    <source>
        <dbReference type="Google" id="ProtNLM"/>
    </source>
</evidence>
<dbReference type="EMBL" id="OUNR01000001">
    <property type="protein sequence ID" value="SPP63154.1"/>
    <property type="molecule type" value="Genomic_DNA"/>
</dbReference>
<dbReference type="Proteomes" id="UP000248168">
    <property type="component" value="Unassembled WGS sequence"/>
</dbReference>
<name>A0A330L0H3_9BACT</name>
<protein>
    <recommendedName>
        <fullName evidence="3">Outer membrane protein beta-barrel domain-containing protein</fullName>
    </recommendedName>
</protein>
<dbReference type="OrthoDB" id="5760633at2"/>
<dbReference type="InParanoid" id="A0A330L0H3"/>
<gene>
    <name evidence="1" type="ORF">NITLEN_10240</name>
</gene>